<dbReference type="Pfam" id="PF00795">
    <property type="entry name" value="CN_hydrolase"/>
    <property type="match status" value="1"/>
</dbReference>
<dbReference type="Proteomes" id="UP000198619">
    <property type="component" value="Unassembled WGS sequence"/>
</dbReference>
<dbReference type="GO" id="GO:0016811">
    <property type="term" value="F:hydrolase activity, acting on carbon-nitrogen (but not peptide) bonds, in linear amides"/>
    <property type="evidence" value="ECO:0007669"/>
    <property type="project" value="TreeGrafter"/>
</dbReference>
<organism evidence="3 4">
    <name type="scientific">Clostridium frigidicarnis</name>
    <dbReference type="NCBI Taxonomy" id="84698"/>
    <lineage>
        <taxon>Bacteria</taxon>
        <taxon>Bacillati</taxon>
        <taxon>Bacillota</taxon>
        <taxon>Clostridia</taxon>
        <taxon>Eubacteriales</taxon>
        <taxon>Clostridiaceae</taxon>
        <taxon>Clostridium</taxon>
    </lineage>
</organism>
<dbReference type="Gene3D" id="3.60.110.10">
    <property type="entry name" value="Carbon-nitrogen hydrolase"/>
    <property type="match status" value="1"/>
</dbReference>
<dbReference type="STRING" id="84698.SAMN04488528_101251"/>
<dbReference type="PANTHER" id="PTHR43674">
    <property type="entry name" value="NITRILASE C965.09-RELATED"/>
    <property type="match status" value="1"/>
</dbReference>
<keyword evidence="4" id="KW-1185">Reference proteome</keyword>
<dbReference type="EMBL" id="FOKI01000012">
    <property type="protein sequence ID" value="SFB10522.1"/>
    <property type="molecule type" value="Genomic_DNA"/>
</dbReference>
<feature type="domain" description="CN hydrolase" evidence="2">
    <location>
        <begin position="2"/>
        <end position="246"/>
    </location>
</feature>
<dbReference type="PROSITE" id="PS50263">
    <property type="entry name" value="CN_HYDROLASE"/>
    <property type="match status" value="1"/>
</dbReference>
<proteinExistence type="predicted"/>
<name>A0A1I0YBE9_9CLOT</name>
<dbReference type="CDD" id="cd07197">
    <property type="entry name" value="nitrilase"/>
    <property type="match status" value="1"/>
</dbReference>
<dbReference type="OrthoDB" id="9811121at2"/>
<dbReference type="AlphaFoldDB" id="A0A1I0YBE9"/>
<reference evidence="3 4" key="1">
    <citation type="submission" date="2016-10" db="EMBL/GenBank/DDBJ databases">
        <authorList>
            <person name="de Groot N.N."/>
        </authorList>
    </citation>
    <scope>NUCLEOTIDE SEQUENCE [LARGE SCALE GENOMIC DNA]</scope>
    <source>
        <strain evidence="3 4">DSM 12271</strain>
    </source>
</reference>
<evidence type="ECO:0000313" key="3">
    <source>
        <dbReference type="EMBL" id="SFB10522.1"/>
    </source>
</evidence>
<protein>
    <submittedName>
        <fullName evidence="3">Carbon-nitrogen hydrolase</fullName>
    </submittedName>
</protein>
<accession>A0A1I0YBE9</accession>
<evidence type="ECO:0000259" key="2">
    <source>
        <dbReference type="PROSITE" id="PS50263"/>
    </source>
</evidence>
<dbReference type="RefSeq" id="WP_090040828.1">
    <property type="nucleotide sequence ID" value="NZ_FOKI01000012.1"/>
</dbReference>
<evidence type="ECO:0000256" key="1">
    <source>
        <dbReference type="ARBA" id="ARBA00022801"/>
    </source>
</evidence>
<dbReference type="PANTHER" id="PTHR43674:SF16">
    <property type="entry name" value="CARBON-NITROGEN FAMILY, PUTATIVE (AFU_ORTHOLOGUE AFUA_5G02350)-RELATED"/>
    <property type="match status" value="1"/>
</dbReference>
<dbReference type="InterPro" id="IPR050345">
    <property type="entry name" value="Aliph_Amidase/BUP"/>
</dbReference>
<sequence>MYKIALIVPKITNDIHRNKRKILSFVRKAYKKKAKLILFPECTVNGIGQEYNDSTYYNDSNTENDVFIKSLCRLAKLYKINIAIGVLENKDKIFYDSLFFINENGVLQSKYRRISLWDNNRNICKCGQNYKLFNTDIGVFSSLICGDLFYEKIRSGLEKVKFDYLLYPVAISFDNNSIDKNLQWKNEIKEYSERIKHIGKTTFMTNYIGSKNHFYKCYGGATVFNINGEIIKSMPIMREGILYFDL</sequence>
<evidence type="ECO:0000313" key="4">
    <source>
        <dbReference type="Proteomes" id="UP000198619"/>
    </source>
</evidence>
<keyword evidence="1 3" id="KW-0378">Hydrolase</keyword>
<dbReference type="SUPFAM" id="SSF56317">
    <property type="entry name" value="Carbon-nitrogen hydrolase"/>
    <property type="match status" value="1"/>
</dbReference>
<dbReference type="InterPro" id="IPR003010">
    <property type="entry name" value="C-N_Hydrolase"/>
</dbReference>
<dbReference type="InterPro" id="IPR036526">
    <property type="entry name" value="C-N_Hydrolase_sf"/>
</dbReference>
<gene>
    <name evidence="3" type="ORF">SAMN04488528_101251</name>
</gene>